<evidence type="ECO:0000256" key="1">
    <source>
        <dbReference type="SAM" id="MobiDB-lite"/>
    </source>
</evidence>
<keyword evidence="3" id="KW-1185">Reference proteome</keyword>
<proteinExistence type="predicted"/>
<gene>
    <name evidence="2" type="ORF">PLEPLA_LOCUS31762</name>
</gene>
<dbReference type="Proteomes" id="UP001153269">
    <property type="component" value="Unassembled WGS sequence"/>
</dbReference>
<accession>A0A9N7V4P8</accession>
<name>A0A9N7V4P8_PLEPL</name>
<feature type="region of interest" description="Disordered" evidence="1">
    <location>
        <begin position="40"/>
        <end position="61"/>
    </location>
</feature>
<sequence length="103" mass="11510">MADRLRSPDSAVNHETQTRVRDIMALAGESRDGLLLSQKLKMDNKSKKRPEAREKHREKKLKSLEVEAAKCAKLTEPGLVRGIHSAQQQQVRGRPTRGGLDNG</sequence>
<evidence type="ECO:0000313" key="2">
    <source>
        <dbReference type="EMBL" id="CAB1444046.1"/>
    </source>
</evidence>
<reference evidence="2" key="1">
    <citation type="submission" date="2020-03" db="EMBL/GenBank/DDBJ databases">
        <authorList>
            <person name="Weist P."/>
        </authorList>
    </citation>
    <scope>NUCLEOTIDE SEQUENCE</scope>
</reference>
<dbReference type="AlphaFoldDB" id="A0A9N7V4P8"/>
<evidence type="ECO:0000313" key="3">
    <source>
        <dbReference type="Proteomes" id="UP001153269"/>
    </source>
</evidence>
<comment type="caution">
    <text evidence="2">The sequence shown here is derived from an EMBL/GenBank/DDBJ whole genome shotgun (WGS) entry which is preliminary data.</text>
</comment>
<organism evidence="2 3">
    <name type="scientific">Pleuronectes platessa</name>
    <name type="common">European plaice</name>
    <dbReference type="NCBI Taxonomy" id="8262"/>
    <lineage>
        <taxon>Eukaryota</taxon>
        <taxon>Metazoa</taxon>
        <taxon>Chordata</taxon>
        <taxon>Craniata</taxon>
        <taxon>Vertebrata</taxon>
        <taxon>Euteleostomi</taxon>
        <taxon>Actinopterygii</taxon>
        <taxon>Neopterygii</taxon>
        <taxon>Teleostei</taxon>
        <taxon>Neoteleostei</taxon>
        <taxon>Acanthomorphata</taxon>
        <taxon>Carangaria</taxon>
        <taxon>Pleuronectiformes</taxon>
        <taxon>Pleuronectoidei</taxon>
        <taxon>Pleuronectidae</taxon>
        <taxon>Pleuronectes</taxon>
    </lineage>
</organism>
<dbReference type="EMBL" id="CADEAL010003273">
    <property type="protein sequence ID" value="CAB1444046.1"/>
    <property type="molecule type" value="Genomic_DNA"/>
</dbReference>
<protein>
    <submittedName>
        <fullName evidence="2">Uncharacterized protein</fullName>
    </submittedName>
</protein>
<feature type="region of interest" description="Disordered" evidence="1">
    <location>
        <begin position="80"/>
        <end position="103"/>
    </location>
</feature>